<feature type="domain" description="AAA+ ATPase" evidence="3">
    <location>
        <begin position="42"/>
        <end position="258"/>
    </location>
</feature>
<dbReference type="Proteomes" id="UP000005090">
    <property type="component" value="Chromosome"/>
</dbReference>
<reference evidence="4 5" key="1">
    <citation type="journal article" date="2013" name="Genome Announc.">
        <title>Genome Sequence of the Obligate Gammaproteobacterial Methanotroph Methylomicrobium album Strain BG8.</title>
        <authorList>
            <person name="Kits K.D."/>
            <person name="Kalyuzhnaya M.G."/>
            <person name="Klotz M.G."/>
            <person name="Jetten M.S."/>
            <person name="Op den Camp H.J."/>
            <person name="Vuilleumier S."/>
            <person name="Bringel F."/>
            <person name="Dispirito A.A."/>
            <person name="Murrell J.C."/>
            <person name="Bruce D."/>
            <person name="Cheng J.F."/>
            <person name="Copeland A."/>
            <person name="Goodwin L."/>
            <person name="Hauser L."/>
            <person name="Lajus A."/>
            <person name="Land M.L."/>
            <person name="Lapidus A."/>
            <person name="Lucas S."/>
            <person name="Medigue C."/>
            <person name="Pitluck S."/>
            <person name="Woyke T."/>
            <person name="Zeytun A."/>
            <person name="Stein L.Y."/>
        </authorList>
    </citation>
    <scope>NUCLEOTIDE SEQUENCE [LARGE SCALE GENOMIC DNA]</scope>
    <source>
        <strain evidence="4 5">BG8</strain>
    </source>
</reference>
<keyword evidence="2" id="KW-0472">Membrane</keyword>
<dbReference type="HOGENOM" id="CLU_024125_3_1_6"/>
<proteinExistence type="predicted"/>
<accession>H8GJT8</accession>
<keyword evidence="2" id="KW-0812">Transmembrane</keyword>
<dbReference type="PANTHER" id="PTHR35894:SF1">
    <property type="entry name" value="PHOSPHORIBULOKINASE _ URIDINE KINASE FAMILY"/>
    <property type="match status" value="1"/>
</dbReference>
<dbReference type="Pfam" id="PF13401">
    <property type="entry name" value="AAA_22"/>
    <property type="match status" value="1"/>
</dbReference>
<dbReference type="eggNOG" id="COG3267">
    <property type="taxonomic scope" value="Bacteria"/>
</dbReference>
<dbReference type="InterPro" id="IPR052026">
    <property type="entry name" value="ExeA_AAA_ATPase_DNA-bind"/>
</dbReference>
<dbReference type="InterPro" id="IPR027417">
    <property type="entry name" value="P-loop_NTPase"/>
</dbReference>
<dbReference type="Gene3D" id="3.40.50.300">
    <property type="entry name" value="P-loop containing nucleotide triphosphate hydrolases"/>
    <property type="match status" value="1"/>
</dbReference>
<gene>
    <name evidence="4" type="ORF">Metal_3991</name>
</gene>
<dbReference type="EMBL" id="CM001475">
    <property type="protein sequence ID" value="EIC31617.1"/>
    <property type="molecule type" value="Genomic_DNA"/>
</dbReference>
<keyword evidence="2" id="KW-1133">Transmembrane helix</keyword>
<sequence>MYTNHFSLNSMPFENVADPACFFEQGDYSRVLSRMVDSVLAEKGLMVVAGPIGTGKTTLSQKLMVSVPEKTKIIWLGEPPEASEELLLFLTQELEIECQPSGRVFMLRDIKAHLQKLRSEGNRCLLIIDEVHKISEDVLECVRLLNNLEQGRTKLIQILLIGQEEFLLKLAQPHLESFKQRVAWLEAIGTMSPAEVHQYIRHRLKVAGCRSGIFTGEAVQAIVAATRGTPRLVNTFCDRALRVSFEAGKTRVDVDSVRQAADEIGLGSEVFLWLTNHRSEESVQKQEAGGPAVKQVSASRPAASLPPRGAAQPAGRGQPIRSAQESTSWMFPILLLCGSLLLFGSSLWFLFNFAE</sequence>
<keyword evidence="5" id="KW-1185">Reference proteome</keyword>
<dbReference type="SUPFAM" id="SSF52540">
    <property type="entry name" value="P-loop containing nucleoside triphosphate hydrolases"/>
    <property type="match status" value="1"/>
</dbReference>
<evidence type="ECO:0000313" key="4">
    <source>
        <dbReference type="EMBL" id="EIC31617.1"/>
    </source>
</evidence>
<feature type="transmembrane region" description="Helical" evidence="2">
    <location>
        <begin position="329"/>
        <end position="351"/>
    </location>
</feature>
<name>H8GJT8_METAL</name>
<dbReference type="InterPro" id="IPR049945">
    <property type="entry name" value="AAA_22"/>
</dbReference>
<protein>
    <submittedName>
        <fullName evidence="4">Type II secretory pathway, component ExeA (Predicted ATPase)</fullName>
    </submittedName>
</protein>
<dbReference type="InterPro" id="IPR003593">
    <property type="entry name" value="AAA+_ATPase"/>
</dbReference>
<dbReference type="SMART" id="SM00382">
    <property type="entry name" value="AAA"/>
    <property type="match status" value="1"/>
</dbReference>
<evidence type="ECO:0000256" key="1">
    <source>
        <dbReference type="SAM" id="MobiDB-lite"/>
    </source>
</evidence>
<evidence type="ECO:0000256" key="2">
    <source>
        <dbReference type="SAM" id="Phobius"/>
    </source>
</evidence>
<feature type="region of interest" description="Disordered" evidence="1">
    <location>
        <begin position="282"/>
        <end position="321"/>
    </location>
</feature>
<evidence type="ECO:0000313" key="5">
    <source>
        <dbReference type="Proteomes" id="UP000005090"/>
    </source>
</evidence>
<dbReference type="AlphaFoldDB" id="H8GJT8"/>
<organism evidence="4 5">
    <name type="scientific">Methylomicrobium album BG8</name>
    <dbReference type="NCBI Taxonomy" id="686340"/>
    <lineage>
        <taxon>Bacteria</taxon>
        <taxon>Pseudomonadati</taxon>
        <taxon>Pseudomonadota</taxon>
        <taxon>Gammaproteobacteria</taxon>
        <taxon>Methylococcales</taxon>
        <taxon>Methylococcaceae</taxon>
        <taxon>Methylomicrobium</taxon>
    </lineage>
</organism>
<dbReference type="PANTHER" id="PTHR35894">
    <property type="entry name" value="GENERAL SECRETION PATHWAY PROTEIN A-RELATED"/>
    <property type="match status" value="1"/>
</dbReference>
<evidence type="ECO:0000259" key="3">
    <source>
        <dbReference type="SMART" id="SM00382"/>
    </source>
</evidence>
<dbReference type="GO" id="GO:0016887">
    <property type="term" value="F:ATP hydrolysis activity"/>
    <property type="evidence" value="ECO:0007669"/>
    <property type="project" value="InterPro"/>
</dbReference>
<dbReference type="STRING" id="686340.Metal_3991"/>